<dbReference type="SUPFAM" id="SSF50129">
    <property type="entry name" value="GroES-like"/>
    <property type="match status" value="1"/>
</dbReference>
<dbReference type="InterPro" id="IPR052585">
    <property type="entry name" value="Lipid_raft_assoc_Zn_ADH"/>
</dbReference>
<feature type="domain" description="Enoyl reductase (ER)" evidence="1">
    <location>
        <begin position="11"/>
        <end position="320"/>
    </location>
</feature>
<dbReference type="OrthoDB" id="9792321at2"/>
<dbReference type="EMBL" id="VIWP01000014">
    <property type="protein sequence ID" value="TWF46501.1"/>
    <property type="molecule type" value="Genomic_DNA"/>
</dbReference>
<dbReference type="AlphaFoldDB" id="A0A561Q820"/>
<name>A0A561Q820_9HYPH</name>
<dbReference type="GO" id="GO:0016491">
    <property type="term" value="F:oxidoreductase activity"/>
    <property type="evidence" value="ECO:0007669"/>
    <property type="project" value="InterPro"/>
</dbReference>
<dbReference type="InterPro" id="IPR013154">
    <property type="entry name" value="ADH-like_N"/>
</dbReference>
<dbReference type="PANTHER" id="PTHR43482:SF1">
    <property type="entry name" value="PROTEIN AST1-RELATED"/>
    <property type="match status" value="1"/>
</dbReference>
<dbReference type="SMART" id="SM00829">
    <property type="entry name" value="PKS_ER"/>
    <property type="match status" value="1"/>
</dbReference>
<proteinExistence type="predicted"/>
<dbReference type="InterPro" id="IPR036291">
    <property type="entry name" value="NAD(P)-bd_dom_sf"/>
</dbReference>
<dbReference type="Proteomes" id="UP000320653">
    <property type="component" value="Unassembled WGS sequence"/>
</dbReference>
<reference evidence="2 3" key="1">
    <citation type="submission" date="2019-06" db="EMBL/GenBank/DDBJ databases">
        <title>Sorghum-associated microbial communities from plants grown in Nebraska, USA.</title>
        <authorList>
            <person name="Schachtman D."/>
        </authorList>
    </citation>
    <scope>NUCLEOTIDE SEQUENCE [LARGE SCALE GENOMIC DNA]</scope>
    <source>
        <strain evidence="2 3">1225</strain>
    </source>
</reference>
<sequence length="323" mass="34937">MQRAWTWQGKDTPAGLKLSSIAVPTLAVGEVLVRNEIIALNPVDWKVLASPPSWSQGHVPGVDGAGTVAAVEDDSLKPWLGKRVVYHQSLYAQGSFADYTPIAAHALMQVPDGLGLPLAASMPCPALTAWLALEKLPTRPGAKLLVSGAGGAVGNYLVQLALQREFSVTAICNRRHWDRLKRYGVRDLVAGPVASDDELPSNLLDRFFAVIDTVGGAHAAMLAPVLEANGHIVCIQDRLTDWPCKPFGRCLSVHEVALGAMHVFGRSDAWARLVEAGKAIMKQIAENRLQPEPLLIRDFSMLPEVLTELKNRTFSGKPLIKVN</sequence>
<dbReference type="SUPFAM" id="SSF51735">
    <property type="entry name" value="NAD(P)-binding Rossmann-fold domains"/>
    <property type="match status" value="1"/>
</dbReference>
<evidence type="ECO:0000313" key="2">
    <source>
        <dbReference type="EMBL" id="TWF46501.1"/>
    </source>
</evidence>
<dbReference type="PANTHER" id="PTHR43482">
    <property type="entry name" value="PROTEIN AST1-RELATED"/>
    <property type="match status" value="1"/>
</dbReference>
<dbReference type="InterPro" id="IPR011032">
    <property type="entry name" value="GroES-like_sf"/>
</dbReference>
<keyword evidence="3" id="KW-1185">Reference proteome</keyword>
<dbReference type="Pfam" id="PF08240">
    <property type="entry name" value="ADH_N"/>
    <property type="match status" value="1"/>
</dbReference>
<dbReference type="CDD" id="cd08271">
    <property type="entry name" value="MDR5"/>
    <property type="match status" value="1"/>
</dbReference>
<evidence type="ECO:0000259" key="1">
    <source>
        <dbReference type="SMART" id="SM00829"/>
    </source>
</evidence>
<dbReference type="InterPro" id="IPR020843">
    <property type="entry name" value="ER"/>
</dbReference>
<evidence type="ECO:0000313" key="3">
    <source>
        <dbReference type="Proteomes" id="UP000320653"/>
    </source>
</evidence>
<dbReference type="Gene3D" id="3.90.180.10">
    <property type="entry name" value="Medium-chain alcohol dehydrogenases, catalytic domain"/>
    <property type="match status" value="1"/>
</dbReference>
<protein>
    <submittedName>
        <fullName evidence="2">NADPH:quinone reductase-like Zn-dependent oxidoreductase</fullName>
    </submittedName>
</protein>
<dbReference type="Gene3D" id="3.40.50.720">
    <property type="entry name" value="NAD(P)-binding Rossmann-like Domain"/>
    <property type="match status" value="1"/>
</dbReference>
<organism evidence="2 3">
    <name type="scientific">Neorhizobium alkalisoli</name>
    <dbReference type="NCBI Taxonomy" id="528178"/>
    <lineage>
        <taxon>Bacteria</taxon>
        <taxon>Pseudomonadati</taxon>
        <taxon>Pseudomonadota</taxon>
        <taxon>Alphaproteobacteria</taxon>
        <taxon>Hyphomicrobiales</taxon>
        <taxon>Rhizobiaceae</taxon>
        <taxon>Rhizobium/Agrobacterium group</taxon>
        <taxon>Neorhizobium</taxon>
    </lineage>
</organism>
<accession>A0A561Q820</accession>
<comment type="caution">
    <text evidence="2">The sequence shown here is derived from an EMBL/GenBank/DDBJ whole genome shotgun (WGS) entry which is preliminary data.</text>
</comment>
<gene>
    <name evidence="2" type="ORF">FHW37_11470</name>
</gene>